<feature type="compositionally biased region" description="Low complexity" evidence="1">
    <location>
        <begin position="1544"/>
        <end position="1563"/>
    </location>
</feature>
<feature type="compositionally biased region" description="Low complexity" evidence="1">
    <location>
        <begin position="439"/>
        <end position="454"/>
    </location>
</feature>
<feature type="region of interest" description="Disordered" evidence="1">
    <location>
        <begin position="286"/>
        <end position="318"/>
    </location>
</feature>
<feature type="compositionally biased region" description="Polar residues" evidence="1">
    <location>
        <begin position="1517"/>
        <end position="1533"/>
    </location>
</feature>
<dbReference type="HOGENOM" id="CLU_004813_0_0_1"/>
<feature type="compositionally biased region" description="Polar residues" evidence="1">
    <location>
        <begin position="666"/>
        <end position="679"/>
    </location>
</feature>
<sequence length="1780" mass="191641">MVAQNLSTPDGTQHTQRKQMEILQARTSAGSLQVVRAQTVQTTSSRWSSSTLHSEVSSSVGANSSIASALHTTNGFTSHHLLSQTAPFHRSPPLTASSRLLLGETGSSSRAESSSSLLTSSSLVSSPKSFVRLGTDSQSPFARTTPSPPVRYSRLIPNEPEANDRFYQPAHTVAVVSDSLNGGNTPLARGKSVSIEDLSTERDESNFDDDVEPTQWKRVSKIRRSLQFPRKTTPRTSTRPVDLPENSVSVSRICQELENGRRLNTAMRNNHIDFVALDNILKSVTDQPPMVGDGASGSSGGKTETSPKSPPKASFLTAESLREIRGRLRRLSNECLYRDDMSPGEDTGKSLGDAGDQSSGVTITEVETRFGQLETSSSSDSNYQSMGQSSKGKPPDTATVLTGPDDWHSRRKSYGFERMSQQPLGGSFAMAKMDSSTDSGIGRSSELSSSWSSGAAETGQTPTSQPYQRATIVTLGSDRSSVKPSPKTNPAMVIKITNKAESGVDADGLTLPSVDSEAEPKRHSIAVDETSYVRDSLRTMFERKSSVNVNGFSQTLIDDMSRNKKRVEFCKTEVHFTADSGRVNIVETDEKPPPTNNFRRRRRSSGGSPSSGDRSSFLGEDSEQPVATTGPPTVPSEQMPTIVTTTIGVSRPVPEPTPRKFVPSIMSSTSSAVPQPTVSDDSDGHSADEISLRGILKNKPIKPKPYVLGEHLESSESLWGVKLRPVSTGLTADPVNRLSVELGSGEAKTKSVSPVAGSYSTKINLTAPSTTPSTAISGSPSSAWSSSSTADKLAHHESSAATKSTTKILIDMTSTAAAAASKQQRPSTVNEPANELKSTSLIMRTLRSATQFDEALKSLQAARRDSLEEDSGTMPLYYYQQPQQHHHSSSLASPEATKARRHSAFQLISSGSNQSIAKSNSASSIYSEYRQLPKVGKYASSLDGDSLERGTTMTTTQRYAGMPISSTRRSLTNESRLSDLEAYVRQNIGQVRRSSTADDMVSSVAIGRSTNDKPIAAPRLKKLGSSVLSQQLSQLRRLYDAAEQYDSDDSDSAKADEEVKLYLGSLADGSSSSSVGIGGYEEKLATEVSGSWSRIKARRNVQKYAVATATRDGDRDAALSVSSSAEFELVKPSALISRQQSAVKQSSNLMSIELKSPTATKKLSSAPHSASPDTNNGKAQTTSKNDESTTTTTATHQQSSNFRRHIPTSSGSTRPSGGASGNEERASLRLSSGARQLRDHELSFFGVNPNKQQSSGSVRTGNPSQTTSATNAPRAQPAFQRSATLTSSFIRRTGTTERAAAVATTATAAPPTTTTTTTKASNWQLTNDKPDLLRHSNLEQPVSSVSVNSSSSSVTTSTLSSAEGPHYENLAHLVAKPATVAPRSIEYSPVAVSSNGVSLLDKSSPTNGLQPYDRKKDLERDERILEELTRAADEILNVVNNMSNGESVESILSELNERGDGHRRLSNGGSGCTLGTIRECSTTNKIMKSRGVQVSKNLDDSLKRHHHQHQQQQQQQLLARQSGRVSSASSNESIGRRAEGSFTRSVSLRGPSSVSSNGVTSSSRRSRAQLSTTGAETRRLVRLCGSKEKLHSTNASSSEDLPNGSAVEPPRRPRRTRYVSKEQCREAARDSSTGQARLSGSSSRTYRSERSNGSPRTSSSRHGHGSTNGREDHSSVSGSHVHRSSTRSAKTISGSVHSSTAAPSQPPLLTTATTTTYVLQSFIVAPPRRKRNQQLQQHPTKVAKVVRRQSSRISRHSRDQKLHPRARHRRHRRLQQCICS</sequence>
<feature type="region of interest" description="Disordered" evidence="1">
    <location>
        <begin position="335"/>
        <end position="360"/>
    </location>
</feature>
<gene>
    <name evidence="2" type="ORF">AND_009513</name>
</gene>
<accession>W5J4L1</accession>
<organism evidence="2">
    <name type="scientific">Anopheles darlingi</name>
    <name type="common">Mosquito</name>
    <dbReference type="NCBI Taxonomy" id="43151"/>
    <lineage>
        <taxon>Eukaryota</taxon>
        <taxon>Metazoa</taxon>
        <taxon>Ecdysozoa</taxon>
        <taxon>Arthropoda</taxon>
        <taxon>Hexapoda</taxon>
        <taxon>Insecta</taxon>
        <taxon>Pterygota</taxon>
        <taxon>Neoptera</taxon>
        <taxon>Endopterygota</taxon>
        <taxon>Diptera</taxon>
        <taxon>Nematocera</taxon>
        <taxon>Culicoidea</taxon>
        <taxon>Culicidae</taxon>
        <taxon>Anophelinae</taxon>
        <taxon>Anopheles</taxon>
    </lineage>
</organism>
<keyword evidence="4" id="KW-1185">Reference proteome</keyword>
<reference evidence="3" key="4">
    <citation type="submission" date="2015-06" db="UniProtKB">
        <authorList>
            <consortium name="EnsemblMetazoa"/>
        </authorList>
    </citation>
    <scope>IDENTIFICATION</scope>
</reference>
<feature type="region of interest" description="Disordered" evidence="1">
    <location>
        <begin position="372"/>
        <end position="411"/>
    </location>
</feature>
<feature type="region of interest" description="Disordered" evidence="1">
    <location>
        <begin position="763"/>
        <end position="806"/>
    </location>
</feature>
<evidence type="ECO:0000313" key="3">
    <source>
        <dbReference type="EnsemblMetazoa" id="ADAC009513-PA"/>
    </source>
</evidence>
<dbReference type="OMA" id="MGHTHTR"/>
<feature type="region of interest" description="Disordered" evidence="1">
    <location>
        <begin position="666"/>
        <end position="686"/>
    </location>
</feature>
<feature type="compositionally biased region" description="Low complexity" evidence="1">
    <location>
        <begin position="1342"/>
        <end position="1361"/>
    </location>
</feature>
<reference evidence="2" key="3">
    <citation type="journal article" date="2013" name="Nucleic Acids Res.">
        <title>The genome of Anopheles darlingi, the main neotropical malaria vector.</title>
        <authorList>
            <person name="Marinotti O."/>
            <person name="Cerqueira G.C."/>
            <person name="de Almeida L.G."/>
            <person name="Ferro M.I."/>
            <person name="Loreto E.L."/>
            <person name="Zaha A."/>
            <person name="Teixeira S.M."/>
            <person name="Wespiser A.R."/>
            <person name="Almeida E Silva A."/>
            <person name="Schlindwein A.D."/>
            <person name="Pacheco A.C."/>
            <person name="Silva A.L."/>
            <person name="Graveley B.R."/>
            <person name="Walenz B.P."/>
            <person name="Lima Bde A."/>
            <person name="Ribeiro C.A."/>
            <person name="Nunes-Silva C.G."/>
            <person name="de Carvalho C.R."/>
            <person name="Soares C.M."/>
            <person name="de Menezes C.B."/>
            <person name="Matiolli C."/>
            <person name="Caffrey D."/>
            <person name="Araujo D.A."/>
            <person name="de Oliveira D.M."/>
            <person name="Golenbock D."/>
            <person name="Grisard E.C."/>
            <person name="Fantinatti-Garboggini F."/>
            <person name="de Carvalho F.M."/>
            <person name="Barcellos F.G."/>
            <person name="Prosdocimi F."/>
            <person name="May G."/>
            <person name="Azevedo Junior G.M."/>
            <person name="Guimaraes G.M."/>
            <person name="Goldman G.H."/>
            <person name="Padilha I.Q."/>
            <person name="Batista Jda S."/>
            <person name="Ferro J.A."/>
            <person name="Ribeiro J.M."/>
            <person name="Fietto J.L."/>
            <person name="Dabbas K.M."/>
            <person name="Cerdeira L."/>
            <person name="Agnez-Lima L.F."/>
            <person name="Brocchi M."/>
            <person name="de Carvalho M.O."/>
            <person name="Teixeira Mde M."/>
            <person name="Diniz Maia Mde M."/>
            <person name="Goldman M.H."/>
            <person name="Cruz Schneider M.P."/>
            <person name="Felipe M.S."/>
            <person name="Hungria M."/>
            <person name="Nicolas M.F."/>
            <person name="Pereira M."/>
            <person name="Montes M.A."/>
            <person name="Cantao M.E."/>
            <person name="Vincentz M."/>
            <person name="Rafael M.S."/>
            <person name="Silverman N."/>
            <person name="Stoco P.H."/>
            <person name="Souza R.C."/>
            <person name="Vicentini R."/>
            <person name="Gazzinelli R.T."/>
            <person name="Neves Rde O."/>
            <person name="Silva R."/>
            <person name="Astolfi-Filho S."/>
            <person name="Maciel T.E."/>
            <person name="Urmenyi T.P."/>
            <person name="Tadei W.P."/>
            <person name="Camargo E.P."/>
            <person name="de Vasconcelos A.T."/>
        </authorList>
    </citation>
    <scope>NUCLEOTIDE SEQUENCE</scope>
</reference>
<feature type="compositionally biased region" description="Polar residues" evidence="1">
    <location>
        <begin position="135"/>
        <end position="145"/>
    </location>
</feature>
<feature type="region of interest" description="Disordered" evidence="1">
    <location>
        <begin position="134"/>
        <end position="153"/>
    </location>
</feature>
<feature type="compositionally biased region" description="Low complexity" evidence="1">
    <location>
        <begin position="1180"/>
        <end position="1200"/>
    </location>
</feature>
<feature type="compositionally biased region" description="Polar residues" evidence="1">
    <location>
        <begin position="373"/>
        <end position="391"/>
    </location>
</feature>
<feature type="compositionally biased region" description="Polar residues" evidence="1">
    <location>
        <begin position="1630"/>
        <end position="1658"/>
    </location>
</feature>
<feature type="region of interest" description="Disordered" evidence="1">
    <location>
        <begin position="1501"/>
        <end position="1708"/>
    </location>
</feature>
<feature type="compositionally biased region" description="Polar residues" evidence="1">
    <location>
        <begin position="1249"/>
        <end position="1290"/>
    </location>
</feature>
<dbReference type="EnsemblMetazoa" id="ADAC009513-RA">
    <property type="protein sequence ID" value="ADAC009513-PA"/>
    <property type="gene ID" value="ADAC009513"/>
</dbReference>
<reference evidence="2 4" key="1">
    <citation type="journal article" date="2010" name="BMC Genomics">
        <title>Combination of measures distinguishes pre-miRNAs from other stem-loops in the genome of the newly sequenced Anopheles darlingi.</title>
        <authorList>
            <person name="Mendes N.D."/>
            <person name="Freitas A.T."/>
            <person name="Vasconcelos A.T."/>
            <person name="Sagot M.F."/>
        </authorList>
    </citation>
    <scope>NUCLEOTIDE SEQUENCE</scope>
</reference>
<feature type="region of interest" description="Disordered" evidence="1">
    <location>
        <begin position="429"/>
        <end position="468"/>
    </location>
</feature>
<feature type="compositionally biased region" description="Basic and acidic residues" evidence="1">
    <location>
        <begin position="1619"/>
        <end position="1629"/>
    </location>
</feature>
<evidence type="ECO:0000313" key="4">
    <source>
        <dbReference type="Proteomes" id="UP000000673"/>
    </source>
</evidence>
<feature type="compositionally biased region" description="Low complexity" evidence="1">
    <location>
        <begin position="881"/>
        <end position="894"/>
    </location>
</feature>
<feature type="compositionally biased region" description="Basic residues" evidence="1">
    <location>
        <begin position="1744"/>
        <end position="1755"/>
    </location>
</feature>
<feature type="region of interest" description="Disordered" evidence="1">
    <location>
        <begin position="1728"/>
        <end position="1780"/>
    </location>
</feature>
<feature type="region of interest" description="Disordered" evidence="1">
    <location>
        <begin position="583"/>
        <end position="640"/>
    </location>
</feature>
<evidence type="ECO:0000313" key="2">
    <source>
        <dbReference type="EMBL" id="ETN58861.1"/>
    </source>
</evidence>
<dbReference type="EMBL" id="ADMH02002111">
    <property type="protein sequence ID" value="ETN58861.1"/>
    <property type="molecule type" value="Genomic_DNA"/>
</dbReference>
<feature type="region of interest" description="Disordered" evidence="1">
    <location>
        <begin position="881"/>
        <end position="901"/>
    </location>
</feature>
<feature type="region of interest" description="Disordered" evidence="1">
    <location>
        <begin position="817"/>
        <end position="836"/>
    </location>
</feature>
<proteinExistence type="predicted"/>
<dbReference type="VEuPathDB" id="VectorBase:ADAC009513"/>
<protein>
    <submittedName>
        <fullName evidence="2 3">Uncharacterized protein</fullName>
    </submittedName>
</protein>
<feature type="compositionally biased region" description="Polar residues" evidence="1">
    <location>
        <begin position="822"/>
        <end position="836"/>
    </location>
</feature>
<feature type="compositionally biased region" description="Polar residues" evidence="1">
    <location>
        <begin position="625"/>
        <end position="640"/>
    </location>
</feature>
<feature type="compositionally biased region" description="Polar residues" evidence="1">
    <location>
        <begin position="1689"/>
        <end position="1699"/>
    </location>
</feature>
<feature type="compositionally biased region" description="Low complexity" evidence="1">
    <location>
        <begin position="1207"/>
        <end position="1217"/>
    </location>
</feature>
<feature type="compositionally biased region" description="Basic residues" evidence="1">
    <location>
        <begin position="1763"/>
        <end position="1774"/>
    </location>
</feature>
<feature type="compositionally biased region" description="Low complexity" evidence="1">
    <location>
        <begin position="766"/>
        <end position="790"/>
    </location>
</feature>
<feature type="compositionally biased region" description="Low complexity" evidence="1">
    <location>
        <begin position="605"/>
        <end position="616"/>
    </location>
</feature>
<dbReference type="Proteomes" id="UP000000673">
    <property type="component" value="Unassembled WGS sequence"/>
</dbReference>
<dbReference type="VEuPathDB" id="VectorBase:ADAR2_007514"/>
<reference evidence="2" key="2">
    <citation type="submission" date="2010-05" db="EMBL/GenBank/DDBJ databases">
        <authorList>
            <person name="Almeida L.G."/>
            <person name="Nicolas M.F."/>
            <person name="Souza R.C."/>
            <person name="Vasconcelos A.T.R."/>
        </authorList>
    </citation>
    <scope>NUCLEOTIDE SEQUENCE</scope>
</reference>
<feature type="region of interest" description="Disordered" evidence="1">
    <location>
        <begin position="1341"/>
        <end position="1362"/>
    </location>
</feature>
<evidence type="ECO:0000256" key="1">
    <source>
        <dbReference type="SAM" id="MobiDB-lite"/>
    </source>
</evidence>
<feature type="region of interest" description="Disordered" evidence="1">
    <location>
        <begin position="1158"/>
        <end position="1233"/>
    </location>
</feature>
<feature type="compositionally biased region" description="Low complexity" evidence="1">
    <location>
        <begin position="1296"/>
        <end position="1320"/>
    </location>
</feature>
<feature type="compositionally biased region" description="Polar residues" evidence="1">
    <location>
        <begin position="1158"/>
        <end position="1179"/>
    </location>
</feature>
<dbReference type="FunCoup" id="W5J4L1">
    <property type="interactions" value="70"/>
</dbReference>
<dbReference type="eggNOG" id="ENOG502S6WP">
    <property type="taxonomic scope" value="Eukaryota"/>
</dbReference>
<name>W5J4L1_ANODA</name>
<feature type="compositionally biased region" description="Polar residues" evidence="1">
    <location>
        <begin position="458"/>
        <end position="468"/>
    </location>
</feature>
<feature type="region of interest" description="Disordered" evidence="1">
    <location>
        <begin position="1245"/>
        <end position="1324"/>
    </location>
</feature>